<sequence length="151" mass="17116">MAIDFTVVCSIAYYNYGQTSGYLAVTEKPRLLKITCLSVIGCPPKSFPFSTSSFQTFKFLDVVLHAEMVKKLNIKNRAEKHSIDNSPSKDSSSSSFRAKKEKSKLEKELLSSVVSAIELMSNVESAYKDREVETYTKQVEKFELHIHEFTL</sequence>
<protein>
    <submittedName>
        <fullName evidence="2">Uncharacterized protein</fullName>
    </submittedName>
</protein>
<name>E9HIP2_DAPPU</name>
<reference evidence="2 3" key="1">
    <citation type="journal article" date="2011" name="Science">
        <title>The ecoresponsive genome of Daphnia pulex.</title>
        <authorList>
            <person name="Colbourne J.K."/>
            <person name="Pfrender M.E."/>
            <person name="Gilbert D."/>
            <person name="Thomas W.K."/>
            <person name="Tucker A."/>
            <person name="Oakley T.H."/>
            <person name="Tokishita S."/>
            <person name="Aerts A."/>
            <person name="Arnold G.J."/>
            <person name="Basu M.K."/>
            <person name="Bauer D.J."/>
            <person name="Caceres C.E."/>
            <person name="Carmel L."/>
            <person name="Casola C."/>
            <person name="Choi J.H."/>
            <person name="Detter J.C."/>
            <person name="Dong Q."/>
            <person name="Dusheyko S."/>
            <person name="Eads B.D."/>
            <person name="Frohlich T."/>
            <person name="Geiler-Samerotte K.A."/>
            <person name="Gerlach D."/>
            <person name="Hatcher P."/>
            <person name="Jogdeo S."/>
            <person name="Krijgsveld J."/>
            <person name="Kriventseva E.V."/>
            <person name="Kultz D."/>
            <person name="Laforsch C."/>
            <person name="Lindquist E."/>
            <person name="Lopez J."/>
            <person name="Manak J.R."/>
            <person name="Muller J."/>
            <person name="Pangilinan J."/>
            <person name="Patwardhan R.P."/>
            <person name="Pitluck S."/>
            <person name="Pritham E.J."/>
            <person name="Rechtsteiner A."/>
            <person name="Rho M."/>
            <person name="Rogozin I.B."/>
            <person name="Sakarya O."/>
            <person name="Salamov A."/>
            <person name="Schaack S."/>
            <person name="Shapiro H."/>
            <person name="Shiga Y."/>
            <person name="Skalitzky C."/>
            <person name="Smith Z."/>
            <person name="Souvorov A."/>
            <person name="Sung W."/>
            <person name="Tang Z."/>
            <person name="Tsuchiya D."/>
            <person name="Tu H."/>
            <person name="Vos H."/>
            <person name="Wang M."/>
            <person name="Wolf Y.I."/>
            <person name="Yamagata H."/>
            <person name="Yamada T."/>
            <person name="Ye Y."/>
            <person name="Shaw J.R."/>
            <person name="Andrews J."/>
            <person name="Crease T.J."/>
            <person name="Tang H."/>
            <person name="Lucas S.M."/>
            <person name="Robertson H.M."/>
            <person name="Bork P."/>
            <person name="Koonin E.V."/>
            <person name="Zdobnov E.M."/>
            <person name="Grigoriev I.V."/>
            <person name="Lynch M."/>
            <person name="Boore J.L."/>
        </authorList>
    </citation>
    <scope>NUCLEOTIDE SEQUENCE [LARGE SCALE GENOMIC DNA]</scope>
</reference>
<accession>E9HIP2</accession>
<evidence type="ECO:0000313" key="2">
    <source>
        <dbReference type="EMBL" id="EFX68387.1"/>
    </source>
</evidence>
<evidence type="ECO:0000313" key="3">
    <source>
        <dbReference type="Proteomes" id="UP000000305"/>
    </source>
</evidence>
<feature type="compositionally biased region" description="Low complexity" evidence="1">
    <location>
        <begin position="86"/>
        <end position="96"/>
    </location>
</feature>
<proteinExistence type="predicted"/>
<dbReference type="InParanoid" id="E9HIP2"/>
<keyword evidence="3" id="KW-1185">Reference proteome</keyword>
<organism evidence="2 3">
    <name type="scientific">Daphnia pulex</name>
    <name type="common">Water flea</name>
    <dbReference type="NCBI Taxonomy" id="6669"/>
    <lineage>
        <taxon>Eukaryota</taxon>
        <taxon>Metazoa</taxon>
        <taxon>Ecdysozoa</taxon>
        <taxon>Arthropoda</taxon>
        <taxon>Crustacea</taxon>
        <taxon>Branchiopoda</taxon>
        <taxon>Diplostraca</taxon>
        <taxon>Cladocera</taxon>
        <taxon>Anomopoda</taxon>
        <taxon>Daphniidae</taxon>
        <taxon>Daphnia</taxon>
    </lineage>
</organism>
<evidence type="ECO:0000256" key="1">
    <source>
        <dbReference type="SAM" id="MobiDB-lite"/>
    </source>
</evidence>
<dbReference type="Proteomes" id="UP000000305">
    <property type="component" value="Unassembled WGS sequence"/>
</dbReference>
<dbReference type="KEGG" id="dpx:DAPPUDRAFT_114593"/>
<feature type="region of interest" description="Disordered" evidence="1">
    <location>
        <begin position="79"/>
        <end position="107"/>
    </location>
</feature>
<dbReference type="EMBL" id="GL732656">
    <property type="protein sequence ID" value="EFX68387.1"/>
    <property type="molecule type" value="Genomic_DNA"/>
</dbReference>
<dbReference type="AlphaFoldDB" id="E9HIP2"/>
<dbReference type="HOGENOM" id="CLU_1733323_0_0_1"/>
<gene>
    <name evidence="2" type="ORF">DAPPUDRAFT_114593</name>
</gene>